<feature type="region of interest" description="Disordered" evidence="8">
    <location>
        <begin position="37"/>
        <end position="65"/>
    </location>
</feature>
<keyword evidence="10" id="KW-1185">Reference proteome</keyword>
<accession>A0ABR2DD47</accession>
<feature type="compositionally biased region" description="Polar residues" evidence="8">
    <location>
        <begin position="100"/>
        <end position="115"/>
    </location>
</feature>
<comment type="caution">
    <text evidence="9">The sequence shown here is derived from an EMBL/GenBank/DDBJ whole genome shotgun (WGS) entry which is preliminary data.</text>
</comment>
<protein>
    <submittedName>
        <fullName evidence="9">Uncharacterized protein</fullName>
    </submittedName>
</protein>
<feature type="compositionally biased region" description="Basic and acidic residues" evidence="8">
    <location>
        <begin position="39"/>
        <end position="54"/>
    </location>
</feature>
<evidence type="ECO:0000313" key="10">
    <source>
        <dbReference type="Proteomes" id="UP001472677"/>
    </source>
</evidence>
<evidence type="ECO:0000256" key="5">
    <source>
        <dbReference type="ARBA" id="ARBA00023136"/>
    </source>
</evidence>
<dbReference type="PANTHER" id="PTHR10639:SF38">
    <property type="entry name" value="CLATHRIN LIGHT CHAIN 2"/>
    <property type="match status" value="1"/>
</dbReference>
<keyword evidence="5" id="KW-0472">Membrane</keyword>
<comment type="function">
    <text evidence="1">Clathrin is the major protein of the polyhedral coat of coated pits and vesicles.</text>
</comment>
<gene>
    <name evidence="9" type="ORF">V6N12_012653</name>
</gene>
<dbReference type="InterPro" id="IPR000996">
    <property type="entry name" value="Clathrin_L-chain"/>
</dbReference>
<proteinExistence type="inferred from homology"/>
<reference evidence="9 10" key="1">
    <citation type="journal article" date="2024" name="G3 (Bethesda)">
        <title>Genome assembly of Hibiscus sabdariffa L. provides insights into metabolisms of medicinal natural products.</title>
        <authorList>
            <person name="Kim T."/>
        </authorList>
    </citation>
    <scope>NUCLEOTIDE SEQUENCE [LARGE SCALE GENOMIC DNA]</scope>
    <source>
        <strain evidence="9">TK-2024</strain>
        <tissue evidence="9">Old leaves</tissue>
    </source>
</reference>
<dbReference type="Proteomes" id="UP001472677">
    <property type="component" value="Unassembled WGS sequence"/>
</dbReference>
<dbReference type="EMBL" id="JBBPBM010000029">
    <property type="protein sequence ID" value="KAK8535990.1"/>
    <property type="molecule type" value="Genomic_DNA"/>
</dbReference>
<evidence type="ECO:0000256" key="4">
    <source>
        <dbReference type="ARBA" id="ARBA00005263"/>
    </source>
</evidence>
<feature type="region of interest" description="Disordered" evidence="8">
    <location>
        <begin position="174"/>
        <end position="214"/>
    </location>
</feature>
<evidence type="ECO:0000256" key="7">
    <source>
        <dbReference type="ARBA" id="ARBA00023329"/>
    </source>
</evidence>
<evidence type="ECO:0000256" key="8">
    <source>
        <dbReference type="SAM" id="MobiDB-lite"/>
    </source>
</evidence>
<evidence type="ECO:0000256" key="1">
    <source>
        <dbReference type="ARBA" id="ARBA00003913"/>
    </source>
</evidence>
<evidence type="ECO:0000313" key="9">
    <source>
        <dbReference type="EMBL" id="KAK8535990.1"/>
    </source>
</evidence>
<feature type="compositionally biased region" description="Polar residues" evidence="8">
    <location>
        <begin position="244"/>
        <end position="261"/>
    </location>
</feature>
<evidence type="ECO:0000256" key="6">
    <source>
        <dbReference type="ARBA" id="ARBA00023176"/>
    </source>
</evidence>
<evidence type="ECO:0000256" key="3">
    <source>
        <dbReference type="ARBA" id="ARBA00004277"/>
    </source>
</evidence>
<evidence type="ECO:0000256" key="2">
    <source>
        <dbReference type="ARBA" id="ARBA00004180"/>
    </source>
</evidence>
<feature type="region of interest" description="Disordered" evidence="8">
    <location>
        <begin position="229"/>
        <end position="267"/>
    </location>
</feature>
<feature type="region of interest" description="Disordered" evidence="8">
    <location>
        <begin position="84"/>
        <end position="115"/>
    </location>
</feature>
<sequence>MECWELNTIFVANHEKFHAEADKHYWKAIAELIPNEMPTTEKRGKKDKEKEKKPSTVVVQGPKLGKPTDLSRMRQILLELKHETPLHLKHSPPAPEQVQDAKSGNSSVPPAAPVTSNRICRNCCLNSFLSTFISYKDKEKKPSIVVAQGPKSGKPTDLSTIRQILLELKHETPLHQNHSPPAPEQAQDAKSGNSSVPAAAPVTSNRRGRKPTDLSRMRQILLELKHETPLHLKHSPPAPEQVQDAKSGNSYVPSAAPVTSNRRGRKPTDLSRMRQILLELKHETPLHFNHSPPAPEQVQDAKFGNSSVPAAAPVTCNHRGRNCCLNSFVSTFICYKTTSCY</sequence>
<comment type="subcellular location">
    <subcellularLocation>
        <location evidence="2">Cytoplasmic vesicle membrane</location>
        <topology evidence="2">Peripheral membrane protein</topology>
        <orientation evidence="2">Cytoplasmic side</orientation>
    </subcellularLocation>
    <subcellularLocation>
        <location evidence="3">Membrane</location>
        <location evidence="3">Coated pit</location>
        <topology evidence="3">Peripheral membrane protein</topology>
        <orientation evidence="3">Cytoplasmic side</orientation>
    </subcellularLocation>
</comment>
<name>A0ABR2DD47_9ROSI</name>
<organism evidence="9 10">
    <name type="scientific">Hibiscus sabdariffa</name>
    <name type="common">roselle</name>
    <dbReference type="NCBI Taxonomy" id="183260"/>
    <lineage>
        <taxon>Eukaryota</taxon>
        <taxon>Viridiplantae</taxon>
        <taxon>Streptophyta</taxon>
        <taxon>Embryophyta</taxon>
        <taxon>Tracheophyta</taxon>
        <taxon>Spermatophyta</taxon>
        <taxon>Magnoliopsida</taxon>
        <taxon>eudicotyledons</taxon>
        <taxon>Gunneridae</taxon>
        <taxon>Pentapetalae</taxon>
        <taxon>rosids</taxon>
        <taxon>malvids</taxon>
        <taxon>Malvales</taxon>
        <taxon>Malvaceae</taxon>
        <taxon>Malvoideae</taxon>
        <taxon>Hibiscus</taxon>
    </lineage>
</organism>
<keyword evidence="7" id="KW-0968">Cytoplasmic vesicle</keyword>
<comment type="similarity">
    <text evidence="4">Belongs to the clathrin light chain family.</text>
</comment>
<dbReference type="PANTHER" id="PTHR10639">
    <property type="entry name" value="CLATHRIN LIGHT CHAIN"/>
    <property type="match status" value="1"/>
</dbReference>
<keyword evidence="6" id="KW-0168">Coated pit</keyword>